<dbReference type="GeneID" id="39581399"/>
<dbReference type="Gene3D" id="4.10.240.10">
    <property type="entry name" value="Zn(2)-C6 fungal-type DNA-binding domain"/>
    <property type="match status" value="1"/>
</dbReference>
<keyword evidence="5" id="KW-1185">Reference proteome</keyword>
<organism evidence="4 5">
    <name type="scientific">Sodiomyces alkalinus (strain CBS 110278 / VKM F-3762 / F11)</name>
    <name type="common">Alkaliphilic filamentous fungus</name>
    <dbReference type="NCBI Taxonomy" id="1314773"/>
    <lineage>
        <taxon>Eukaryota</taxon>
        <taxon>Fungi</taxon>
        <taxon>Dikarya</taxon>
        <taxon>Ascomycota</taxon>
        <taxon>Pezizomycotina</taxon>
        <taxon>Sordariomycetes</taxon>
        <taxon>Hypocreomycetidae</taxon>
        <taxon>Glomerellales</taxon>
        <taxon>Plectosphaerellaceae</taxon>
        <taxon>Sodiomyces</taxon>
    </lineage>
</organism>
<sequence length="402" mass="44022">MACVSCTKAKRRCSKQIPACSRCTRQGIDCRYPAPRVAPPYHLVFTEDGQGISAVAAPIGGQPVNEIDAYIANLWFLNPTSWNAKPAPHLIGRVSFTDQALPHFVGQLQRWVGQWTSDARCPLIHGQLFASDLPLIVQDAFTAAVAYQSRTPAMGRAVLRIVADRATRLVQQQQQQQHDESTQASAPHAAAGVEGSEGAENENLGSVMLDTTTHLQRTAALVIYTIICLFDGDIRCRAEAEERLDLLIAWAYQLRESASLDVACQIDWAVPYLGEGTITTATAATADVEHVWQAWIFAESVRRVYTTALLIVTTYRIMKQGWTECFGSLPVSGADGLWDAPSAYTWLAKLREKKGNMSIVQVADENLLLTGFNPADLDEFARAVLSVTCGLETLERWSANAG</sequence>
<dbReference type="OrthoDB" id="5355161at2759"/>
<dbReference type="SUPFAM" id="SSF57701">
    <property type="entry name" value="Zn2/Cys6 DNA-binding domain"/>
    <property type="match status" value="1"/>
</dbReference>
<evidence type="ECO:0000259" key="3">
    <source>
        <dbReference type="PROSITE" id="PS50048"/>
    </source>
</evidence>
<dbReference type="Pfam" id="PF00172">
    <property type="entry name" value="Zn_clus"/>
    <property type="match status" value="1"/>
</dbReference>
<dbReference type="Proteomes" id="UP000272025">
    <property type="component" value="Unassembled WGS sequence"/>
</dbReference>
<gene>
    <name evidence="4" type="ORF">SODALDRAFT_340157</name>
</gene>
<dbReference type="PROSITE" id="PS50048">
    <property type="entry name" value="ZN2_CY6_FUNGAL_2"/>
    <property type="match status" value="1"/>
</dbReference>
<dbReference type="GO" id="GO:0000981">
    <property type="term" value="F:DNA-binding transcription factor activity, RNA polymerase II-specific"/>
    <property type="evidence" value="ECO:0007669"/>
    <property type="project" value="InterPro"/>
</dbReference>
<protein>
    <recommendedName>
        <fullName evidence="3">Zn(2)-C6 fungal-type domain-containing protein</fullName>
    </recommendedName>
</protein>
<dbReference type="InterPro" id="IPR001138">
    <property type="entry name" value="Zn2Cys6_DnaBD"/>
</dbReference>
<dbReference type="GO" id="GO:0008270">
    <property type="term" value="F:zinc ion binding"/>
    <property type="evidence" value="ECO:0007669"/>
    <property type="project" value="InterPro"/>
</dbReference>
<accession>A0A3N2PTG0</accession>
<proteinExistence type="predicted"/>
<reference evidence="4 5" key="1">
    <citation type="journal article" date="2018" name="Mol. Ecol.">
        <title>The obligate alkalophilic soda-lake fungus Sodiomyces alkalinus has shifted to a protein diet.</title>
        <authorList>
            <person name="Grum-Grzhimaylo A.A."/>
            <person name="Falkoski D.L."/>
            <person name="van den Heuvel J."/>
            <person name="Valero-Jimenez C.A."/>
            <person name="Min B."/>
            <person name="Choi I.G."/>
            <person name="Lipzen A."/>
            <person name="Daum C.G."/>
            <person name="Aanen D.K."/>
            <person name="Tsang A."/>
            <person name="Henrissat B."/>
            <person name="Bilanenko E.N."/>
            <person name="de Vries R.P."/>
            <person name="van Kan J.A.L."/>
            <person name="Grigoriev I.V."/>
            <person name="Debets A.J.M."/>
        </authorList>
    </citation>
    <scope>NUCLEOTIDE SEQUENCE [LARGE SCALE GENOMIC DNA]</scope>
    <source>
        <strain evidence="4 5">F11</strain>
    </source>
</reference>
<dbReference type="RefSeq" id="XP_028465596.1">
    <property type="nucleotide sequence ID" value="XM_028612921.1"/>
</dbReference>
<name>A0A3N2PTG0_SODAK</name>
<dbReference type="STRING" id="1314773.A0A3N2PTG0"/>
<evidence type="ECO:0000256" key="2">
    <source>
        <dbReference type="SAM" id="MobiDB-lite"/>
    </source>
</evidence>
<feature type="region of interest" description="Disordered" evidence="2">
    <location>
        <begin position="170"/>
        <end position="197"/>
    </location>
</feature>
<dbReference type="InterPro" id="IPR036864">
    <property type="entry name" value="Zn2-C6_fun-type_DNA-bd_sf"/>
</dbReference>
<dbReference type="CDD" id="cd00067">
    <property type="entry name" value="GAL4"/>
    <property type="match status" value="1"/>
</dbReference>
<evidence type="ECO:0000313" key="5">
    <source>
        <dbReference type="Proteomes" id="UP000272025"/>
    </source>
</evidence>
<dbReference type="PROSITE" id="PS00463">
    <property type="entry name" value="ZN2_CY6_FUNGAL_1"/>
    <property type="match status" value="1"/>
</dbReference>
<evidence type="ECO:0000256" key="1">
    <source>
        <dbReference type="ARBA" id="ARBA00023242"/>
    </source>
</evidence>
<dbReference type="AlphaFoldDB" id="A0A3N2PTG0"/>
<feature type="domain" description="Zn(2)-C6 fungal-type" evidence="3">
    <location>
        <begin position="2"/>
        <end position="32"/>
    </location>
</feature>
<evidence type="ECO:0000313" key="4">
    <source>
        <dbReference type="EMBL" id="ROT37790.1"/>
    </source>
</evidence>
<dbReference type="SMART" id="SM00066">
    <property type="entry name" value="GAL4"/>
    <property type="match status" value="1"/>
</dbReference>
<dbReference type="EMBL" id="ML119056">
    <property type="protein sequence ID" value="ROT37790.1"/>
    <property type="molecule type" value="Genomic_DNA"/>
</dbReference>
<keyword evidence="1" id="KW-0539">Nucleus</keyword>